<evidence type="ECO:0000256" key="1">
    <source>
        <dbReference type="SAM" id="MobiDB-lite"/>
    </source>
</evidence>
<feature type="chain" id="PRO_5046803015" evidence="2">
    <location>
        <begin position="21"/>
        <end position="390"/>
    </location>
</feature>
<dbReference type="RefSeq" id="WP_394834896.1">
    <property type="nucleotide sequence ID" value="NZ_CP089929.1"/>
</dbReference>
<sequence length="390" mass="39986">MKMKWLMSAGGAGIVITLLACSDSASNDNRTPDGGMPSQDSGLDASQGHPDGGGDASSQDASGQDASDGGSDASGNPVRCTAIPGTFPVPNCDDSAGRCTGTGCTIAASCGSPSTCLPMADNAGKSTLDLRIRKLDIVSPPSLADAIIRSTVIDPNINLDAAQCGEKGTGSFNWLLRVDRTKGTVLTGGAPPSVDPFGKGFCFYRHRTVQGIEVDPGQANVTFSGNTFTSAPIAKLAIPIFLRGDVTNAVVLPLTDAVIHEATLSDGNNCIGKFNPAALDNQCTEDPSECAKWRTNAAIGGFITLEEADQVPIVDLAESLCNVLTGTQPVGGKCPRDANGQLKLTDAQKGDFCSTTKQPGGCRDSSWLTATFAASAVKIHDGAGVAECSR</sequence>
<accession>A0ABZ2L342</accession>
<organism evidence="3 4">
    <name type="scientific">Pendulispora rubella</name>
    <dbReference type="NCBI Taxonomy" id="2741070"/>
    <lineage>
        <taxon>Bacteria</taxon>
        <taxon>Pseudomonadati</taxon>
        <taxon>Myxococcota</taxon>
        <taxon>Myxococcia</taxon>
        <taxon>Myxococcales</taxon>
        <taxon>Sorangiineae</taxon>
        <taxon>Pendulisporaceae</taxon>
        <taxon>Pendulispora</taxon>
    </lineage>
</organism>
<reference evidence="3" key="1">
    <citation type="submission" date="2021-12" db="EMBL/GenBank/DDBJ databases">
        <title>Discovery of the Pendulisporaceae a myxobacterial family with distinct sporulation behavior and unique specialized metabolism.</title>
        <authorList>
            <person name="Garcia R."/>
            <person name="Popoff A."/>
            <person name="Bader C.D."/>
            <person name="Loehr J."/>
            <person name="Walesch S."/>
            <person name="Walt C."/>
            <person name="Boldt J."/>
            <person name="Bunk B."/>
            <person name="Haeckl F.J.F.P.J."/>
            <person name="Gunesch A.P."/>
            <person name="Birkelbach J."/>
            <person name="Nuebel U."/>
            <person name="Pietschmann T."/>
            <person name="Bach T."/>
            <person name="Mueller R."/>
        </authorList>
    </citation>
    <scope>NUCLEOTIDE SEQUENCE</scope>
    <source>
        <strain evidence="3">MSr11367</strain>
    </source>
</reference>
<proteinExistence type="predicted"/>
<evidence type="ECO:0000313" key="3">
    <source>
        <dbReference type="EMBL" id="WXB05253.1"/>
    </source>
</evidence>
<keyword evidence="2" id="KW-0732">Signal</keyword>
<protein>
    <submittedName>
        <fullName evidence="3">Uncharacterized protein</fullName>
    </submittedName>
</protein>
<keyword evidence="4" id="KW-1185">Reference proteome</keyword>
<name>A0ABZ2L342_9BACT</name>
<feature type="compositionally biased region" description="Low complexity" evidence="1">
    <location>
        <begin position="56"/>
        <end position="75"/>
    </location>
</feature>
<gene>
    <name evidence="3" type="ORF">LVJ94_51200</name>
</gene>
<evidence type="ECO:0000313" key="4">
    <source>
        <dbReference type="Proteomes" id="UP001374803"/>
    </source>
</evidence>
<dbReference type="Proteomes" id="UP001374803">
    <property type="component" value="Chromosome"/>
</dbReference>
<dbReference type="EMBL" id="CP089983">
    <property type="protein sequence ID" value="WXB05253.1"/>
    <property type="molecule type" value="Genomic_DNA"/>
</dbReference>
<dbReference type="PROSITE" id="PS51257">
    <property type="entry name" value="PROKAR_LIPOPROTEIN"/>
    <property type="match status" value="1"/>
</dbReference>
<feature type="region of interest" description="Disordered" evidence="1">
    <location>
        <begin position="25"/>
        <end position="77"/>
    </location>
</feature>
<evidence type="ECO:0000256" key="2">
    <source>
        <dbReference type="SAM" id="SignalP"/>
    </source>
</evidence>
<feature type="signal peptide" evidence="2">
    <location>
        <begin position="1"/>
        <end position="20"/>
    </location>
</feature>